<dbReference type="Proteomes" id="UP000501812">
    <property type="component" value="Chromosome"/>
</dbReference>
<feature type="transmembrane region" description="Helical" evidence="1">
    <location>
        <begin position="6"/>
        <end position="24"/>
    </location>
</feature>
<keyword evidence="1" id="KW-0812">Transmembrane</keyword>
<dbReference type="InterPro" id="IPR005074">
    <property type="entry name" value="Peptidase_C39"/>
</dbReference>
<dbReference type="Pfam" id="PF03412">
    <property type="entry name" value="Peptidase_C39"/>
    <property type="match status" value="1"/>
</dbReference>
<evidence type="ECO:0000313" key="4">
    <source>
        <dbReference type="Proteomes" id="UP000501812"/>
    </source>
</evidence>
<reference evidence="3 4" key="1">
    <citation type="submission" date="2020-04" db="EMBL/GenBank/DDBJ databases">
        <title>Luteolibacter sp. G-1-1-1 isolated from soil.</title>
        <authorList>
            <person name="Dahal R.H."/>
        </authorList>
    </citation>
    <scope>NUCLEOTIDE SEQUENCE [LARGE SCALE GENOMIC DNA]</scope>
    <source>
        <strain evidence="3 4">G-1-1-1</strain>
    </source>
</reference>
<feature type="transmembrane region" description="Helical" evidence="1">
    <location>
        <begin position="77"/>
        <end position="93"/>
    </location>
</feature>
<keyword evidence="1" id="KW-1133">Transmembrane helix</keyword>
<dbReference type="GO" id="GO:0016020">
    <property type="term" value="C:membrane"/>
    <property type="evidence" value="ECO:0007669"/>
    <property type="project" value="InterPro"/>
</dbReference>
<sequence length="264" mass="29193">MMPSATLVFALTLAAFVLLHIVAWKLAEKLGRKPKLVVGIVSLLLCLPGAWFAFYYLHLLPEPPLLYQLRALPFSEGFLTLFGIAAGVWRSLLPRILKPLPTAATVFVLVIPFLKPVLRPIDPAMLTEHWEADACIQSSMVTCGPASAASILRYLGDKETLESHLAKDAWTSRSGTEAWHLARAIEKRGFKVHFSAPAGLPDAKEHPGIIGTGGQGAGHFIALLEISGDEVIFVDPLRGRDQMTIERFLKWYQLEPFFMSIQRP</sequence>
<dbReference type="GO" id="GO:0005524">
    <property type="term" value="F:ATP binding"/>
    <property type="evidence" value="ECO:0007669"/>
    <property type="project" value="InterPro"/>
</dbReference>
<dbReference type="RefSeq" id="WP_169456952.1">
    <property type="nucleotide sequence ID" value="NZ_CP051774.1"/>
</dbReference>
<proteinExistence type="predicted"/>
<accession>A0A858RM53</accession>
<dbReference type="AlphaFoldDB" id="A0A858RM53"/>
<evidence type="ECO:0000259" key="2">
    <source>
        <dbReference type="PROSITE" id="PS50990"/>
    </source>
</evidence>
<dbReference type="EMBL" id="CP051774">
    <property type="protein sequence ID" value="QJE98466.1"/>
    <property type="molecule type" value="Genomic_DNA"/>
</dbReference>
<gene>
    <name evidence="3" type="ORF">HHL09_22655</name>
</gene>
<feature type="transmembrane region" description="Helical" evidence="1">
    <location>
        <begin position="36"/>
        <end position="57"/>
    </location>
</feature>
<dbReference type="KEGG" id="luo:HHL09_22655"/>
<dbReference type="Gene3D" id="3.90.70.10">
    <property type="entry name" value="Cysteine proteinases"/>
    <property type="match status" value="1"/>
</dbReference>
<dbReference type="GO" id="GO:0008233">
    <property type="term" value="F:peptidase activity"/>
    <property type="evidence" value="ECO:0007669"/>
    <property type="project" value="InterPro"/>
</dbReference>
<keyword evidence="4" id="KW-1185">Reference proteome</keyword>
<evidence type="ECO:0000313" key="3">
    <source>
        <dbReference type="EMBL" id="QJE98466.1"/>
    </source>
</evidence>
<evidence type="ECO:0000256" key="1">
    <source>
        <dbReference type="SAM" id="Phobius"/>
    </source>
</evidence>
<protein>
    <recommendedName>
        <fullName evidence="2">Peptidase C39 domain-containing protein</fullName>
    </recommendedName>
</protein>
<keyword evidence="1" id="KW-0472">Membrane</keyword>
<dbReference type="GO" id="GO:0006508">
    <property type="term" value="P:proteolysis"/>
    <property type="evidence" value="ECO:0007669"/>
    <property type="project" value="InterPro"/>
</dbReference>
<feature type="domain" description="Peptidase C39" evidence="2">
    <location>
        <begin position="137"/>
        <end position="259"/>
    </location>
</feature>
<organism evidence="3 4">
    <name type="scientific">Luteolibacter luteus</name>
    <dbReference type="NCBI Taxonomy" id="2728835"/>
    <lineage>
        <taxon>Bacteria</taxon>
        <taxon>Pseudomonadati</taxon>
        <taxon>Verrucomicrobiota</taxon>
        <taxon>Verrucomicrobiia</taxon>
        <taxon>Verrucomicrobiales</taxon>
        <taxon>Verrucomicrobiaceae</taxon>
        <taxon>Luteolibacter</taxon>
    </lineage>
</organism>
<dbReference type="PROSITE" id="PS50990">
    <property type="entry name" value="PEPTIDASE_C39"/>
    <property type="match status" value="1"/>
</dbReference>
<name>A0A858RM53_9BACT</name>